<keyword evidence="2" id="KW-1185">Reference proteome</keyword>
<evidence type="ECO:0000313" key="2">
    <source>
        <dbReference type="Proteomes" id="UP000276776"/>
    </source>
</evidence>
<reference evidence="3" key="1">
    <citation type="submission" date="2017-02" db="UniProtKB">
        <authorList>
            <consortium name="WormBaseParasite"/>
        </authorList>
    </citation>
    <scope>IDENTIFICATION</scope>
</reference>
<dbReference type="Proteomes" id="UP000276776">
    <property type="component" value="Unassembled WGS sequence"/>
</dbReference>
<proteinExistence type="predicted"/>
<name>A0A0N5CS85_THECL</name>
<sequence>MLFENFSSAESFEIANDLNESSLHQASITSYLTSTSTTILSDENSAHNSNRLQTTQIANSYGMLCVSI</sequence>
<dbReference type="AlphaFoldDB" id="A0A0N5CS85"/>
<reference evidence="1 2" key="2">
    <citation type="submission" date="2018-11" db="EMBL/GenBank/DDBJ databases">
        <authorList>
            <consortium name="Pathogen Informatics"/>
        </authorList>
    </citation>
    <scope>NUCLEOTIDE SEQUENCE [LARGE SCALE GENOMIC DNA]</scope>
</reference>
<protein>
    <submittedName>
        <fullName evidence="1 3">Uncharacterized protein</fullName>
    </submittedName>
</protein>
<accession>A0A0N5CS85</accession>
<evidence type="ECO:0000313" key="1">
    <source>
        <dbReference type="EMBL" id="VDM99380.1"/>
    </source>
</evidence>
<gene>
    <name evidence="1" type="ORF">TCLT_LOCUS3087</name>
</gene>
<dbReference type="WBParaSite" id="TCLT_0000308601-mRNA-1">
    <property type="protein sequence ID" value="TCLT_0000308601-mRNA-1"/>
    <property type="gene ID" value="TCLT_0000308601"/>
</dbReference>
<dbReference type="EMBL" id="UYYF01000963">
    <property type="protein sequence ID" value="VDM99380.1"/>
    <property type="molecule type" value="Genomic_DNA"/>
</dbReference>
<evidence type="ECO:0000313" key="3">
    <source>
        <dbReference type="WBParaSite" id="TCLT_0000308601-mRNA-1"/>
    </source>
</evidence>
<organism evidence="3">
    <name type="scientific">Thelazia callipaeda</name>
    <name type="common">Oriental eyeworm</name>
    <name type="synonym">Parasitic nematode</name>
    <dbReference type="NCBI Taxonomy" id="103827"/>
    <lineage>
        <taxon>Eukaryota</taxon>
        <taxon>Metazoa</taxon>
        <taxon>Ecdysozoa</taxon>
        <taxon>Nematoda</taxon>
        <taxon>Chromadorea</taxon>
        <taxon>Rhabditida</taxon>
        <taxon>Spirurina</taxon>
        <taxon>Spiruromorpha</taxon>
        <taxon>Thelazioidea</taxon>
        <taxon>Thelaziidae</taxon>
        <taxon>Thelazia</taxon>
    </lineage>
</organism>